<dbReference type="Pfam" id="PF02518">
    <property type="entry name" value="HATPase_c"/>
    <property type="match status" value="1"/>
</dbReference>
<feature type="transmembrane region" description="Helical" evidence="9">
    <location>
        <begin position="63"/>
        <end position="80"/>
    </location>
</feature>
<dbReference type="GO" id="GO:0000155">
    <property type="term" value="F:phosphorelay sensor kinase activity"/>
    <property type="evidence" value="ECO:0007669"/>
    <property type="project" value="InterPro"/>
</dbReference>
<keyword evidence="6" id="KW-0067">ATP-binding</keyword>
<dbReference type="InterPro" id="IPR050351">
    <property type="entry name" value="BphY/WalK/GraS-like"/>
</dbReference>
<evidence type="ECO:0000256" key="7">
    <source>
        <dbReference type="ARBA" id="ARBA00023012"/>
    </source>
</evidence>
<reference evidence="11 12" key="1">
    <citation type="submission" date="2020-01" db="EMBL/GenBank/DDBJ databases">
        <authorList>
            <person name="Kim M.K."/>
        </authorList>
    </citation>
    <scope>NUCLEOTIDE SEQUENCE [LARGE SCALE GENOMIC DNA]</scope>
    <source>
        <strain evidence="11 12">172606-1</strain>
    </source>
</reference>
<dbReference type="SUPFAM" id="SSF47384">
    <property type="entry name" value="Homodimeric domain of signal transducing histidine kinase"/>
    <property type="match status" value="1"/>
</dbReference>
<evidence type="ECO:0000259" key="10">
    <source>
        <dbReference type="PROSITE" id="PS50109"/>
    </source>
</evidence>
<dbReference type="KEGG" id="rhoz:GXP67_16025"/>
<evidence type="ECO:0000256" key="6">
    <source>
        <dbReference type="ARBA" id="ARBA00022840"/>
    </source>
</evidence>
<dbReference type="PROSITE" id="PS50109">
    <property type="entry name" value="HIS_KIN"/>
    <property type="match status" value="1"/>
</dbReference>
<keyword evidence="12" id="KW-1185">Reference proteome</keyword>
<evidence type="ECO:0000313" key="11">
    <source>
        <dbReference type="EMBL" id="QHT68042.1"/>
    </source>
</evidence>
<dbReference type="InterPro" id="IPR004358">
    <property type="entry name" value="Sig_transdc_His_kin-like_C"/>
</dbReference>
<feature type="transmembrane region" description="Helical" evidence="9">
    <location>
        <begin position="112"/>
        <end position="129"/>
    </location>
</feature>
<dbReference type="InterPro" id="IPR036097">
    <property type="entry name" value="HisK_dim/P_sf"/>
</dbReference>
<evidence type="ECO:0000256" key="4">
    <source>
        <dbReference type="ARBA" id="ARBA00022741"/>
    </source>
</evidence>
<dbReference type="InterPro" id="IPR003594">
    <property type="entry name" value="HATPase_dom"/>
</dbReference>
<dbReference type="EC" id="2.7.13.3" evidence="2"/>
<dbReference type="SMART" id="SM00387">
    <property type="entry name" value="HATPase_c"/>
    <property type="match status" value="1"/>
</dbReference>
<keyword evidence="9" id="KW-1133">Transmembrane helix</keyword>
<proteinExistence type="predicted"/>
<dbReference type="InterPro" id="IPR036890">
    <property type="entry name" value="HATPase_C_sf"/>
</dbReference>
<evidence type="ECO:0000256" key="9">
    <source>
        <dbReference type="SAM" id="Phobius"/>
    </source>
</evidence>
<dbReference type="GO" id="GO:0005524">
    <property type="term" value="F:ATP binding"/>
    <property type="evidence" value="ECO:0007669"/>
    <property type="project" value="UniProtKB-KW"/>
</dbReference>
<dbReference type="Gene3D" id="1.10.287.130">
    <property type="match status" value="1"/>
</dbReference>
<dbReference type="RefSeq" id="WP_162444063.1">
    <property type="nucleotide sequence ID" value="NZ_CP048222.1"/>
</dbReference>
<keyword evidence="7" id="KW-0902">Two-component regulatory system</keyword>
<dbReference type="PRINTS" id="PR00344">
    <property type="entry name" value="BCTRLSENSOR"/>
</dbReference>
<evidence type="ECO:0000256" key="3">
    <source>
        <dbReference type="ARBA" id="ARBA00022679"/>
    </source>
</evidence>
<keyword evidence="8" id="KW-0175">Coiled coil</keyword>
<feature type="transmembrane region" description="Helical" evidence="9">
    <location>
        <begin position="168"/>
        <end position="194"/>
    </location>
</feature>
<gene>
    <name evidence="11" type="ORF">GXP67_16025</name>
</gene>
<organism evidence="11 12">
    <name type="scientific">Rhodocytophaga rosea</name>
    <dbReference type="NCBI Taxonomy" id="2704465"/>
    <lineage>
        <taxon>Bacteria</taxon>
        <taxon>Pseudomonadati</taxon>
        <taxon>Bacteroidota</taxon>
        <taxon>Cytophagia</taxon>
        <taxon>Cytophagales</taxon>
        <taxon>Rhodocytophagaceae</taxon>
        <taxon>Rhodocytophaga</taxon>
    </lineage>
</organism>
<keyword evidence="9" id="KW-0472">Membrane</keyword>
<feature type="domain" description="Histidine kinase" evidence="10">
    <location>
        <begin position="256"/>
        <end position="467"/>
    </location>
</feature>
<feature type="coiled-coil region" evidence="8">
    <location>
        <begin position="194"/>
        <end position="221"/>
    </location>
</feature>
<dbReference type="Gene3D" id="3.30.565.10">
    <property type="entry name" value="Histidine kinase-like ATPase, C-terminal domain"/>
    <property type="match status" value="1"/>
</dbReference>
<dbReference type="PANTHER" id="PTHR42878">
    <property type="entry name" value="TWO-COMPONENT HISTIDINE KINASE"/>
    <property type="match status" value="1"/>
</dbReference>
<dbReference type="Proteomes" id="UP000480178">
    <property type="component" value="Chromosome"/>
</dbReference>
<dbReference type="GO" id="GO:0030295">
    <property type="term" value="F:protein kinase activator activity"/>
    <property type="evidence" value="ECO:0007669"/>
    <property type="project" value="TreeGrafter"/>
</dbReference>
<feature type="transmembrane region" description="Helical" evidence="9">
    <location>
        <begin position="87"/>
        <end position="106"/>
    </location>
</feature>
<name>A0A6C0GK58_9BACT</name>
<accession>A0A6C0GK58</accession>
<dbReference type="EMBL" id="CP048222">
    <property type="protein sequence ID" value="QHT68042.1"/>
    <property type="molecule type" value="Genomic_DNA"/>
</dbReference>
<dbReference type="GO" id="GO:0000156">
    <property type="term" value="F:phosphorelay response regulator activity"/>
    <property type="evidence" value="ECO:0007669"/>
    <property type="project" value="TreeGrafter"/>
</dbReference>
<evidence type="ECO:0000256" key="2">
    <source>
        <dbReference type="ARBA" id="ARBA00012438"/>
    </source>
</evidence>
<comment type="catalytic activity">
    <reaction evidence="1">
        <text>ATP + protein L-histidine = ADP + protein N-phospho-L-histidine.</text>
        <dbReference type="EC" id="2.7.13.3"/>
    </reaction>
</comment>
<dbReference type="GO" id="GO:0007234">
    <property type="term" value="P:osmosensory signaling via phosphorelay pathway"/>
    <property type="evidence" value="ECO:0007669"/>
    <property type="project" value="TreeGrafter"/>
</dbReference>
<sequence>MKLFIIHVLSPWFSPVVHLNLYKSWLNKNKNLKYLQKKFMNIICLTLIAVNVLVSLLNIDTSYQFYGIISLITVSLLLICKSASLQVSKWAFITGLNGIIYILSSIYYQSTLLQLLFILSIPISLFLLDRNEIIELGISLSIPALFFVLLQIPGLYLQSGKNQISEQFHALFFINIACILISVVLAIVYLFFIYEKSNQKLQLLVRELQLQEKEITLQNQRLLTLNADLLLSQTELKRTVEELKIRNHELDNYVYRVSHDLRAPFCSMQGLINLSKNDSDIQNLKTYIDLIEKSVYKSDRFIQSLLNHSKILNAELQVDIIEFEKIIQESFDEACVAEGANSITLEIEINSKPFYSDAFRIGIILKNIISNAVRYTNPLTDAKFIKVNISVSDLEVRICIADNGIGIEKVHLPKIFNMFFRGNEKSTGSGLGLYIAQQAAEKLDGYIEIDSKPNKGTTVKVRLQNKVEMQPMS</sequence>
<keyword evidence="5 11" id="KW-0418">Kinase</keyword>
<dbReference type="PANTHER" id="PTHR42878:SF7">
    <property type="entry name" value="SENSOR HISTIDINE KINASE GLRK"/>
    <property type="match status" value="1"/>
</dbReference>
<keyword evidence="4" id="KW-0547">Nucleotide-binding</keyword>
<dbReference type="InterPro" id="IPR005467">
    <property type="entry name" value="His_kinase_dom"/>
</dbReference>
<evidence type="ECO:0000256" key="1">
    <source>
        <dbReference type="ARBA" id="ARBA00000085"/>
    </source>
</evidence>
<dbReference type="SUPFAM" id="SSF55874">
    <property type="entry name" value="ATPase domain of HSP90 chaperone/DNA topoisomerase II/histidine kinase"/>
    <property type="match status" value="1"/>
</dbReference>
<protein>
    <recommendedName>
        <fullName evidence="2">histidine kinase</fullName>
        <ecNumber evidence="2">2.7.13.3</ecNumber>
    </recommendedName>
</protein>
<dbReference type="AlphaFoldDB" id="A0A6C0GK58"/>
<feature type="transmembrane region" description="Helical" evidence="9">
    <location>
        <begin position="136"/>
        <end position="156"/>
    </location>
</feature>
<keyword evidence="3" id="KW-0808">Transferase</keyword>
<feature type="transmembrane region" description="Helical" evidence="9">
    <location>
        <begin position="39"/>
        <end position="57"/>
    </location>
</feature>
<evidence type="ECO:0000256" key="5">
    <source>
        <dbReference type="ARBA" id="ARBA00022777"/>
    </source>
</evidence>
<evidence type="ECO:0000256" key="8">
    <source>
        <dbReference type="SAM" id="Coils"/>
    </source>
</evidence>
<evidence type="ECO:0000313" key="12">
    <source>
        <dbReference type="Proteomes" id="UP000480178"/>
    </source>
</evidence>
<keyword evidence="9" id="KW-0812">Transmembrane</keyword>